<reference evidence="2" key="1">
    <citation type="journal article" date="2014" name="PLoS ONE">
        <title>Transcriptome-Based Identification of ABC Transporters in the Western Tarnished Plant Bug Lygus hesperus.</title>
        <authorList>
            <person name="Hull J.J."/>
            <person name="Chaney K."/>
            <person name="Geib S.M."/>
            <person name="Fabrick J.A."/>
            <person name="Brent C.S."/>
            <person name="Walsh D."/>
            <person name="Lavine L.C."/>
        </authorList>
    </citation>
    <scope>NUCLEOTIDE SEQUENCE</scope>
</reference>
<feature type="non-terminal residue" evidence="2">
    <location>
        <position position="1"/>
    </location>
</feature>
<feature type="non-terminal residue" evidence="2">
    <location>
        <position position="224"/>
    </location>
</feature>
<accession>A0A0A9XMI0</accession>
<sequence length="224" mass="24145">QVIYAPQAFPYQRPMVTGNTEAHNTHVSPVYVPTYDQSDSEPAESQHIGGGNVFIDSNQRTKHGAERPSIEEALLSSGIPISPGQVITTNSDVIIGKHAVHGPRPPHKPFGKNDLVEGMKPPPLPQAQQPAAQPSPVLHTPSNNQQQPTPATNPVQSKPPSSNKPVPSWPPRDQDRFASVPVPQRVPLSGSQDAPPLVPPPLRPQFVHHQKHPGKPSHHEHGSG</sequence>
<organism evidence="2">
    <name type="scientific">Lygus hesperus</name>
    <name type="common">Western plant bug</name>
    <dbReference type="NCBI Taxonomy" id="30085"/>
    <lineage>
        <taxon>Eukaryota</taxon>
        <taxon>Metazoa</taxon>
        <taxon>Ecdysozoa</taxon>
        <taxon>Arthropoda</taxon>
        <taxon>Hexapoda</taxon>
        <taxon>Insecta</taxon>
        <taxon>Pterygota</taxon>
        <taxon>Neoptera</taxon>
        <taxon>Paraneoptera</taxon>
        <taxon>Hemiptera</taxon>
        <taxon>Heteroptera</taxon>
        <taxon>Panheteroptera</taxon>
        <taxon>Cimicomorpha</taxon>
        <taxon>Miridae</taxon>
        <taxon>Mirini</taxon>
        <taxon>Lygus</taxon>
    </lineage>
</organism>
<feature type="compositionally biased region" description="Basic residues" evidence="1">
    <location>
        <begin position="206"/>
        <end position="216"/>
    </location>
</feature>
<evidence type="ECO:0000313" key="2">
    <source>
        <dbReference type="EMBL" id="JAG21937.1"/>
    </source>
</evidence>
<reference evidence="2" key="2">
    <citation type="submission" date="2014-07" db="EMBL/GenBank/DDBJ databases">
        <authorList>
            <person name="Hull J."/>
        </authorList>
    </citation>
    <scope>NUCLEOTIDE SEQUENCE</scope>
</reference>
<protein>
    <submittedName>
        <fullName evidence="2">Capsid protein p87</fullName>
    </submittedName>
</protein>
<dbReference type="AlphaFoldDB" id="A0A0A9XMI0"/>
<feature type="compositionally biased region" description="Low complexity" evidence="1">
    <location>
        <begin position="126"/>
        <end position="136"/>
    </location>
</feature>
<evidence type="ECO:0000256" key="1">
    <source>
        <dbReference type="SAM" id="MobiDB-lite"/>
    </source>
</evidence>
<feature type="compositionally biased region" description="Polar residues" evidence="1">
    <location>
        <begin position="140"/>
        <end position="152"/>
    </location>
</feature>
<proteinExistence type="predicted"/>
<dbReference type="EMBL" id="GBHO01021667">
    <property type="protein sequence ID" value="JAG21937.1"/>
    <property type="molecule type" value="Transcribed_RNA"/>
</dbReference>
<name>A0A0A9XMI0_LYGHE</name>
<feature type="region of interest" description="Disordered" evidence="1">
    <location>
        <begin position="97"/>
        <end position="224"/>
    </location>
</feature>
<feature type="compositionally biased region" description="Low complexity" evidence="1">
    <location>
        <begin position="153"/>
        <end position="166"/>
    </location>
</feature>
<gene>
    <name evidence="2" type="primary">P87_0</name>
    <name evidence="2" type="ORF">CM83_103690</name>
</gene>
<feature type="compositionally biased region" description="Basic residues" evidence="1">
    <location>
        <begin position="98"/>
        <end position="110"/>
    </location>
</feature>